<dbReference type="KEGG" id="esj:SJ05684_b60050"/>
<proteinExistence type="predicted"/>
<dbReference type="eggNOG" id="COG1802">
    <property type="taxonomic scope" value="Bacteria"/>
</dbReference>
<reference evidence="5 6" key="1">
    <citation type="submission" date="2017-08" db="EMBL/GenBank/DDBJ databases">
        <title>Multipartite genome sequences of Sinorhizobium species nodulating soybeans.</title>
        <authorList>
            <person name="Tian C.F."/>
        </authorList>
    </citation>
    <scope>NUCLEOTIDE SEQUENCE [LARGE SCALE GENOMIC DNA]</scope>
    <source>
        <strain evidence="5 6">CCBAU 05684</strain>
        <plasmid evidence="6">psj05684b</plasmid>
    </source>
</reference>
<dbReference type="Gene3D" id="1.10.10.10">
    <property type="entry name" value="Winged helix-like DNA-binding domain superfamily/Winged helix DNA-binding domain"/>
    <property type="match status" value="1"/>
</dbReference>
<dbReference type="SMART" id="SM00895">
    <property type="entry name" value="FCD"/>
    <property type="match status" value="1"/>
</dbReference>
<sequence>MTHSSTDTTSGPERKRGSGVKIVYDVLRDEILDLVLPPGSPIDEVQLAERFKLSRTPIREALVRLAGEGLIDTLPNRSTMVSNIDFLNLHTYFDALVLMYRVTTRLAAEYHRPEDLDPIRARQAEFAAAVEAQDALAMIATNAAFHSAIAEAGRNLYFTGLFNRLLDEGRRILRLYYQSYDDRLPQRFVDEHEEMIAAIAARDVEAADRLARTHAEQIVEQIQKLFARNGRLDISLTPNSVDK</sequence>
<keyword evidence="5" id="KW-0614">Plasmid</keyword>
<evidence type="ECO:0000313" key="6">
    <source>
        <dbReference type="Proteomes" id="UP000217211"/>
    </source>
</evidence>
<feature type="domain" description="HTH gntR-type" evidence="4">
    <location>
        <begin position="17"/>
        <end position="84"/>
    </location>
</feature>
<keyword evidence="3" id="KW-0804">Transcription</keyword>
<evidence type="ECO:0000313" key="5">
    <source>
        <dbReference type="EMBL" id="ASY66987.1"/>
    </source>
</evidence>
<dbReference type="Pfam" id="PF00392">
    <property type="entry name" value="GntR"/>
    <property type="match status" value="1"/>
</dbReference>
<dbReference type="RefSeq" id="WP_034855351.1">
    <property type="nucleotide sequence ID" value="NZ_AJQT01000058.1"/>
</dbReference>
<dbReference type="PRINTS" id="PR00035">
    <property type="entry name" value="HTHGNTR"/>
</dbReference>
<dbReference type="InterPro" id="IPR011711">
    <property type="entry name" value="GntR_C"/>
</dbReference>
<keyword evidence="1" id="KW-0805">Transcription regulation</keyword>
<dbReference type="SUPFAM" id="SSF46785">
    <property type="entry name" value="Winged helix' DNA-binding domain"/>
    <property type="match status" value="1"/>
</dbReference>
<keyword evidence="2" id="KW-0238">DNA-binding</keyword>
<name>A0A249PMK3_9HYPH</name>
<dbReference type="SMART" id="SM00345">
    <property type="entry name" value="HTH_GNTR"/>
    <property type="match status" value="1"/>
</dbReference>
<dbReference type="CDD" id="cd07377">
    <property type="entry name" value="WHTH_GntR"/>
    <property type="match status" value="1"/>
</dbReference>
<gene>
    <name evidence="5" type="ORF">SJ05684_b60050</name>
</gene>
<evidence type="ECO:0000256" key="3">
    <source>
        <dbReference type="ARBA" id="ARBA00023163"/>
    </source>
</evidence>
<evidence type="ECO:0000259" key="4">
    <source>
        <dbReference type="PROSITE" id="PS50949"/>
    </source>
</evidence>
<evidence type="ECO:0000256" key="2">
    <source>
        <dbReference type="ARBA" id="ARBA00023125"/>
    </source>
</evidence>
<protein>
    <submittedName>
        <fullName evidence="5">Transcriptional regulator, GntR family</fullName>
    </submittedName>
</protein>
<dbReference type="GO" id="GO:0003677">
    <property type="term" value="F:DNA binding"/>
    <property type="evidence" value="ECO:0007669"/>
    <property type="project" value="UniProtKB-KW"/>
</dbReference>
<dbReference type="AlphaFoldDB" id="A0A249PMK3"/>
<organism evidence="5 6">
    <name type="scientific">Sinorhizobium sojae CCBAU 05684</name>
    <dbReference type="NCBI Taxonomy" id="716928"/>
    <lineage>
        <taxon>Bacteria</taxon>
        <taxon>Pseudomonadati</taxon>
        <taxon>Pseudomonadota</taxon>
        <taxon>Alphaproteobacteria</taxon>
        <taxon>Hyphomicrobiales</taxon>
        <taxon>Rhizobiaceae</taxon>
        <taxon>Sinorhizobium/Ensifer group</taxon>
        <taxon>Sinorhizobium</taxon>
    </lineage>
</organism>
<keyword evidence="6" id="KW-1185">Reference proteome</keyword>
<dbReference type="PROSITE" id="PS50949">
    <property type="entry name" value="HTH_GNTR"/>
    <property type="match status" value="1"/>
</dbReference>
<evidence type="ECO:0000256" key="1">
    <source>
        <dbReference type="ARBA" id="ARBA00023015"/>
    </source>
</evidence>
<dbReference type="InterPro" id="IPR036390">
    <property type="entry name" value="WH_DNA-bd_sf"/>
</dbReference>
<dbReference type="InterPro" id="IPR008920">
    <property type="entry name" value="TF_FadR/GntR_C"/>
</dbReference>
<dbReference type="SUPFAM" id="SSF48008">
    <property type="entry name" value="GntR ligand-binding domain-like"/>
    <property type="match status" value="1"/>
</dbReference>
<dbReference type="OrthoDB" id="8638122at2"/>
<dbReference type="Gene3D" id="1.20.120.530">
    <property type="entry name" value="GntR ligand-binding domain-like"/>
    <property type="match status" value="1"/>
</dbReference>
<dbReference type="GO" id="GO:0003700">
    <property type="term" value="F:DNA-binding transcription factor activity"/>
    <property type="evidence" value="ECO:0007669"/>
    <property type="project" value="InterPro"/>
</dbReference>
<dbReference type="PANTHER" id="PTHR43537:SF53">
    <property type="entry name" value="HTH-TYPE TRANSCRIPTIONAL REPRESSOR NANR"/>
    <property type="match status" value="1"/>
</dbReference>
<accession>A0A249PMK3</accession>
<dbReference type="Proteomes" id="UP000217211">
    <property type="component" value="Plasmid pSJ05684b"/>
</dbReference>
<dbReference type="InterPro" id="IPR036388">
    <property type="entry name" value="WH-like_DNA-bd_sf"/>
</dbReference>
<dbReference type="Pfam" id="PF07729">
    <property type="entry name" value="FCD"/>
    <property type="match status" value="1"/>
</dbReference>
<dbReference type="InterPro" id="IPR000524">
    <property type="entry name" value="Tscrpt_reg_HTH_GntR"/>
</dbReference>
<dbReference type="EMBL" id="CP023068">
    <property type="protein sequence ID" value="ASY66987.1"/>
    <property type="molecule type" value="Genomic_DNA"/>
</dbReference>
<dbReference type="PANTHER" id="PTHR43537">
    <property type="entry name" value="TRANSCRIPTIONAL REGULATOR, GNTR FAMILY"/>
    <property type="match status" value="1"/>
</dbReference>
<dbReference type="STRING" id="716928.GCA_000261485_03035"/>
<geneLocation type="plasmid" evidence="6">
    <name>psj05684b</name>
</geneLocation>